<dbReference type="GeneID" id="18912957"/>
<dbReference type="HOGENOM" id="CLU_244725_0_0_1"/>
<feature type="compositionally biased region" description="Polar residues" evidence="1">
    <location>
        <begin position="656"/>
        <end position="668"/>
    </location>
</feature>
<feature type="compositionally biased region" description="Low complexity" evidence="1">
    <location>
        <begin position="1180"/>
        <end position="1190"/>
    </location>
</feature>
<feature type="compositionally biased region" description="Low complexity" evidence="1">
    <location>
        <begin position="303"/>
        <end position="322"/>
    </location>
</feature>
<feature type="compositionally biased region" description="Low complexity" evidence="1">
    <location>
        <begin position="354"/>
        <end position="391"/>
    </location>
</feature>
<feature type="compositionally biased region" description="Acidic residues" evidence="1">
    <location>
        <begin position="699"/>
        <end position="720"/>
    </location>
</feature>
<feature type="compositionally biased region" description="Polar residues" evidence="1">
    <location>
        <begin position="481"/>
        <end position="494"/>
    </location>
</feature>
<protein>
    <submittedName>
        <fullName evidence="2">Uncharacterized protein</fullName>
    </submittedName>
</protein>
<dbReference type="RefSeq" id="XP_007397267.1">
    <property type="nucleotide sequence ID" value="XM_007397205.1"/>
</dbReference>
<dbReference type="InParanoid" id="K5VST8"/>
<feature type="compositionally biased region" description="Basic and acidic residues" evidence="1">
    <location>
        <begin position="889"/>
        <end position="903"/>
    </location>
</feature>
<feature type="compositionally biased region" description="Acidic residues" evidence="1">
    <location>
        <begin position="921"/>
        <end position="936"/>
    </location>
</feature>
<name>K5VST8_PHACS</name>
<feature type="region of interest" description="Disordered" evidence="1">
    <location>
        <begin position="106"/>
        <end position="460"/>
    </location>
</feature>
<feature type="compositionally biased region" description="Low complexity" evidence="1">
    <location>
        <begin position="509"/>
        <end position="519"/>
    </location>
</feature>
<feature type="compositionally biased region" description="Polar residues" evidence="1">
    <location>
        <begin position="416"/>
        <end position="432"/>
    </location>
</feature>
<organism evidence="2 3">
    <name type="scientific">Phanerochaete carnosa (strain HHB-10118-sp)</name>
    <name type="common">White-rot fungus</name>
    <name type="synonym">Peniophora carnosa</name>
    <dbReference type="NCBI Taxonomy" id="650164"/>
    <lineage>
        <taxon>Eukaryota</taxon>
        <taxon>Fungi</taxon>
        <taxon>Dikarya</taxon>
        <taxon>Basidiomycota</taxon>
        <taxon>Agaricomycotina</taxon>
        <taxon>Agaricomycetes</taxon>
        <taxon>Polyporales</taxon>
        <taxon>Phanerochaetaceae</taxon>
        <taxon>Phanerochaete</taxon>
    </lineage>
</organism>
<feature type="compositionally biased region" description="Polar residues" evidence="1">
    <location>
        <begin position="187"/>
        <end position="200"/>
    </location>
</feature>
<feature type="compositionally biased region" description="Polar residues" evidence="1">
    <location>
        <begin position="1251"/>
        <end position="1272"/>
    </location>
</feature>
<keyword evidence="3" id="KW-1185">Reference proteome</keyword>
<dbReference type="EMBL" id="JH930473">
    <property type="protein sequence ID" value="EKM54578.1"/>
    <property type="molecule type" value="Genomic_DNA"/>
</dbReference>
<dbReference type="Proteomes" id="UP000008370">
    <property type="component" value="Unassembled WGS sequence"/>
</dbReference>
<sequence length="1366" mass="146044">MEGKKRKREDNQPLTVVTFLAPQSRTFDHQSFSEVKALVRKKLGLDVSAKLSLVQLRDGKEVDLEDEDDYEAFRALSRTIPNLHVIVRVGNESLPAVQTVVSGTDARSKTDGVVPGAIQGQPIAGPSSRTLDNADLKDNGSIASPPRKKPSAGVVPPSAIPEAVSMTEVLAPPSLKKRKKKHKTREMSSGSAADLSSNVPEVSADGPPNPPQTSSGPFVVDSTEPSRTGSPKPTPTTQLAEKAKKTKKVEVEKHHTDRAPSTATEALVPEMPQKKKKRRADDTADDAGQPPAKKAKKPKKSQAEQSAPAATAADPEPAARTAELAEPSAMVKKKKKKDRSAANGEQPVESINGAVAPTEAEPVPAKASQKTASTVPSASTTTPPPTNAEASQKPKKKKKKERKEVETPAAAGDKIQNMQVIESARGHTSASSKEAKGPAALEPKPKTSRKIKEKPPQTQVADIEDDIFAAISVVLRKTEADQTNGASVPYQVNAQPGADAPEVIKSVDASSTKSATKAASVRKQPMKSRLSTSWGPADITDESTTPEAQRDKALTPDPDGTSISTAISGAHGRASTAALKAPAVPTVANGQNVGETFASHVSPPPQTSRRISGVLSAGTQFSEVPVQGHDEGSSDDSDEENDEQDVEANAIPPPSETRTPVSLFNSIPNSANLSEMNVEALLHGPMPRKSILSFLPSDSSEEEKSESEDEDKELASEAEEKEEKAYRRTSKRFERRAPSSSDEQPMDDDEVAIAENEPAASTSAVYEELEAGNGNNSVESRAPVAAKKPNSGLPPSSSDVTLAPAKEASKAEAEPKPHGDAELALSLASSRGLELEGNILEADAKEGEHTDQKKSAEKDGHGDEEHEERPVSILQSSQAAPEQELALNHAEDSLEPRHQDAQRIAESTPANRGPKATLLDPQDDQEDPIEPSEDFDQPPNVILEDPIELDEDEVPERTTTPPVSPLKPGQTKRMKDRNGRLPSPEKSPASWPMGMSAGAAGRQPEAASERAETTPPALLPGKELSQVDTLVRRSSRKSLQEHSTQLLPSSSTPAPEPPAKKRRGRPPKTAEEKAKTAAEKDAEKKRKAEERETERQRKAAEKKVAAEDKARMNAEKAAATKVKKSSTAKAAAADEKAQDVEEPNAEPVSTQTVDPTASQPAKAPPNPAVLSTVQWTALGDASSAPDADASMVDELHSSSSYVASRPNSLHEEDEPTGEDQEAQEQDTVRDSEDETPTVKVPSDSQHPDATLSHSSQLVPGSSQRSQPLSQSNEKLKRPVPSFKRQFRKLSDIASQEILSPRPPLSSIRTPSQRRQMDATAEDRRKNMYGDLADPGSDSSSESEDELISHIPKHRRAGVQKKQTIVE</sequence>
<feature type="compositionally biased region" description="Acidic residues" evidence="1">
    <location>
        <begin position="1211"/>
        <end position="1224"/>
    </location>
</feature>
<dbReference type="OrthoDB" id="3357439at2759"/>
<feature type="compositionally biased region" description="Polar residues" evidence="1">
    <location>
        <begin position="1147"/>
        <end position="1159"/>
    </location>
</feature>
<feature type="compositionally biased region" description="Polar residues" evidence="1">
    <location>
        <begin position="1197"/>
        <end position="1207"/>
    </location>
</feature>
<gene>
    <name evidence="2" type="ORF">PHACADRAFT_210377</name>
</gene>
<feature type="region of interest" description="Disordered" evidence="1">
    <location>
        <begin position="595"/>
        <end position="668"/>
    </location>
</feature>
<feature type="region of interest" description="Disordered" evidence="1">
    <location>
        <begin position="480"/>
        <end position="567"/>
    </location>
</feature>
<feature type="compositionally biased region" description="Polar residues" evidence="1">
    <location>
        <begin position="223"/>
        <end position="239"/>
    </location>
</feature>
<feature type="compositionally biased region" description="Acidic residues" evidence="1">
    <location>
        <begin position="633"/>
        <end position="646"/>
    </location>
</feature>
<feature type="compositionally biased region" description="Basic and acidic residues" evidence="1">
    <location>
        <begin position="248"/>
        <end position="258"/>
    </location>
</feature>
<feature type="region of interest" description="Disordered" evidence="1">
    <location>
        <begin position="689"/>
        <end position="1366"/>
    </location>
</feature>
<dbReference type="KEGG" id="pco:PHACADRAFT_210377"/>
<feature type="compositionally biased region" description="Basic and acidic residues" evidence="1">
    <location>
        <begin position="807"/>
        <end position="821"/>
    </location>
</feature>
<feature type="compositionally biased region" description="Basic and acidic residues" evidence="1">
    <location>
        <begin position="721"/>
        <end position="737"/>
    </location>
</feature>
<evidence type="ECO:0000256" key="1">
    <source>
        <dbReference type="SAM" id="MobiDB-lite"/>
    </source>
</evidence>
<feature type="compositionally biased region" description="Basic and acidic residues" evidence="1">
    <location>
        <begin position="842"/>
        <end position="870"/>
    </location>
</feature>
<accession>K5VST8</accession>
<reference evidence="2 3" key="1">
    <citation type="journal article" date="2012" name="BMC Genomics">
        <title>Comparative genomics of the white-rot fungi, Phanerochaete carnosa and P. chrysosporium, to elucidate the genetic basis of the distinct wood types they colonize.</title>
        <authorList>
            <person name="Suzuki H."/>
            <person name="MacDonald J."/>
            <person name="Syed K."/>
            <person name="Salamov A."/>
            <person name="Hori C."/>
            <person name="Aerts A."/>
            <person name="Henrissat B."/>
            <person name="Wiebenga A."/>
            <person name="vanKuyk P.A."/>
            <person name="Barry K."/>
            <person name="Lindquist E."/>
            <person name="LaButti K."/>
            <person name="Lapidus A."/>
            <person name="Lucas S."/>
            <person name="Coutinho P."/>
            <person name="Gong Y."/>
            <person name="Samejima M."/>
            <person name="Mahadevan R."/>
            <person name="Abou-Zaid M."/>
            <person name="de Vries R.P."/>
            <person name="Igarashi K."/>
            <person name="Yadav J.S."/>
            <person name="Grigoriev I.V."/>
            <person name="Master E.R."/>
        </authorList>
    </citation>
    <scope>NUCLEOTIDE SEQUENCE [LARGE SCALE GENOMIC DNA]</scope>
    <source>
        <strain evidence="2 3">HHB-10118-sp</strain>
    </source>
</reference>
<evidence type="ECO:0000313" key="2">
    <source>
        <dbReference type="EMBL" id="EKM54578.1"/>
    </source>
</evidence>
<feature type="compositionally biased region" description="Basic residues" evidence="1">
    <location>
        <begin position="175"/>
        <end position="184"/>
    </location>
</feature>
<proteinExistence type="predicted"/>
<feature type="compositionally biased region" description="Acidic residues" evidence="1">
    <location>
        <begin position="945"/>
        <end position="954"/>
    </location>
</feature>
<evidence type="ECO:0000313" key="3">
    <source>
        <dbReference type="Proteomes" id="UP000008370"/>
    </source>
</evidence>
<feature type="compositionally biased region" description="Basic and acidic residues" evidence="1">
    <location>
        <begin position="1314"/>
        <end position="1327"/>
    </location>
</feature>
<feature type="compositionally biased region" description="Basic and acidic residues" evidence="1">
    <location>
        <begin position="1068"/>
        <end position="1114"/>
    </location>
</feature>